<dbReference type="PANTHER" id="PTHR33375:SF1">
    <property type="entry name" value="CHROMOSOME-PARTITIONING PROTEIN PARB-RELATED"/>
    <property type="match status" value="1"/>
</dbReference>
<name>A0A0J5KM24_PLUGE</name>
<dbReference type="AlphaFoldDB" id="A0A0J5KM24"/>
<dbReference type="RefSeq" id="WP_048281151.1">
    <property type="nucleotide sequence ID" value="NZ_LDZF01000053.1"/>
</dbReference>
<feature type="domain" description="ParB/Spo0J HTH" evidence="1">
    <location>
        <begin position="123"/>
        <end position="184"/>
    </location>
</feature>
<dbReference type="SUPFAM" id="SSF109709">
    <property type="entry name" value="KorB DNA-binding domain-like"/>
    <property type="match status" value="1"/>
</dbReference>
<proteinExistence type="predicted"/>
<sequence>MANSFKQMIKSGIIKRPDSGMFISLDDIHVKEGFNKREDDDRTRSADDDLFNYLSKGGTVPPLECIARDEGGVWVVEGHRRRRAYARCRDAGKPVDRIHIMPFVGNDVQRLARIMTSNNQLPLSPLEQAAVVQEMATTFNLSISEIAKLVHKSAPTVEKLLALSTANHDVQQVVKSGDVSVSVAVDRVKEHGDKAGEVLKKDVAVAKAMGAKKVTKRIVAPEISVKKARRLVELMAIANITDEGVMTLDGIALAEALHIIDEQKRIAENRGAGARKSPGNV</sequence>
<evidence type="ECO:0000313" key="3">
    <source>
        <dbReference type="Proteomes" id="UP000036196"/>
    </source>
</evidence>
<dbReference type="InterPro" id="IPR050336">
    <property type="entry name" value="Chromosome_partition/occlusion"/>
</dbReference>
<gene>
    <name evidence="2" type="ORF">ABW06_25200</name>
</gene>
<dbReference type="PATRIC" id="fig|61647.15.peg.4539"/>
<protein>
    <submittedName>
        <fullName evidence="2">Chromosome partitioning protein ParB</fullName>
    </submittedName>
</protein>
<evidence type="ECO:0000259" key="1">
    <source>
        <dbReference type="Pfam" id="PF17762"/>
    </source>
</evidence>
<reference evidence="2 3" key="1">
    <citation type="submission" date="2015-05" db="EMBL/GenBank/DDBJ databases">
        <title>Genome sequences of Pluralibacter gergoviae.</title>
        <authorList>
            <person name="Greninger A.L."/>
            <person name="Miller S."/>
        </authorList>
    </citation>
    <scope>NUCLEOTIDE SEQUENCE [LARGE SCALE GENOMIC DNA]</scope>
    <source>
        <strain evidence="2 3">JS81F13</strain>
    </source>
</reference>
<dbReference type="Proteomes" id="UP000036196">
    <property type="component" value="Unassembled WGS sequence"/>
</dbReference>
<keyword evidence="3" id="KW-1185">Reference proteome</keyword>
<dbReference type="Gene3D" id="1.10.10.2830">
    <property type="match status" value="1"/>
</dbReference>
<comment type="caution">
    <text evidence="2">The sequence shown here is derived from an EMBL/GenBank/DDBJ whole genome shotgun (WGS) entry which is preliminary data.</text>
</comment>
<dbReference type="STRING" id="61647.LG71_19650"/>
<organism evidence="2 3">
    <name type="scientific">Pluralibacter gergoviae</name>
    <name type="common">Enterobacter gergoviae</name>
    <dbReference type="NCBI Taxonomy" id="61647"/>
    <lineage>
        <taxon>Bacteria</taxon>
        <taxon>Pseudomonadati</taxon>
        <taxon>Pseudomonadota</taxon>
        <taxon>Gammaproteobacteria</taxon>
        <taxon>Enterobacterales</taxon>
        <taxon>Enterobacteriaceae</taxon>
        <taxon>Pluralibacter</taxon>
    </lineage>
</organism>
<dbReference type="InterPro" id="IPR041468">
    <property type="entry name" value="HTH_ParB/Spo0J"/>
</dbReference>
<dbReference type="PANTHER" id="PTHR33375">
    <property type="entry name" value="CHROMOSOME-PARTITIONING PROTEIN PARB-RELATED"/>
    <property type="match status" value="1"/>
</dbReference>
<dbReference type="Pfam" id="PF17762">
    <property type="entry name" value="HTH_ParB"/>
    <property type="match status" value="1"/>
</dbReference>
<dbReference type="GO" id="GO:0007059">
    <property type="term" value="P:chromosome segregation"/>
    <property type="evidence" value="ECO:0007669"/>
    <property type="project" value="TreeGrafter"/>
</dbReference>
<dbReference type="eggNOG" id="COG1475">
    <property type="taxonomic scope" value="Bacteria"/>
</dbReference>
<evidence type="ECO:0000313" key="2">
    <source>
        <dbReference type="EMBL" id="KMK07625.1"/>
    </source>
</evidence>
<dbReference type="EMBL" id="LDZF01000053">
    <property type="protein sequence ID" value="KMK07625.1"/>
    <property type="molecule type" value="Genomic_DNA"/>
</dbReference>
<accession>A0A0J5KM24</accession>
<dbReference type="GO" id="GO:0005694">
    <property type="term" value="C:chromosome"/>
    <property type="evidence" value="ECO:0007669"/>
    <property type="project" value="TreeGrafter"/>
</dbReference>